<dbReference type="SMART" id="SM00385">
    <property type="entry name" value="CYCLIN"/>
    <property type="match status" value="2"/>
</dbReference>
<keyword evidence="8" id="KW-1185">Reference proteome</keyword>
<dbReference type="PANTHER" id="PTHR11618:SF13">
    <property type="entry name" value="TRANSCRIPTION INITIATION FACTOR IIB"/>
    <property type="match status" value="1"/>
</dbReference>
<dbReference type="EMBL" id="CAJVCH010085699">
    <property type="protein sequence ID" value="CAG7722057.1"/>
    <property type="molecule type" value="Genomic_DNA"/>
</dbReference>
<evidence type="ECO:0000259" key="6">
    <source>
        <dbReference type="SMART" id="SM00385"/>
    </source>
</evidence>
<gene>
    <name evidence="7" type="ORF">AFUS01_LOCUS11231</name>
</gene>
<dbReference type="GO" id="GO:0070897">
    <property type="term" value="P:transcription preinitiation complex assembly"/>
    <property type="evidence" value="ECO:0007669"/>
    <property type="project" value="InterPro"/>
</dbReference>
<keyword evidence="2" id="KW-0677">Repeat</keyword>
<organism evidence="7 8">
    <name type="scientific">Allacma fusca</name>
    <dbReference type="NCBI Taxonomy" id="39272"/>
    <lineage>
        <taxon>Eukaryota</taxon>
        <taxon>Metazoa</taxon>
        <taxon>Ecdysozoa</taxon>
        <taxon>Arthropoda</taxon>
        <taxon>Hexapoda</taxon>
        <taxon>Collembola</taxon>
        <taxon>Symphypleona</taxon>
        <taxon>Sminthuridae</taxon>
        <taxon>Allacma</taxon>
    </lineage>
</organism>
<evidence type="ECO:0000256" key="4">
    <source>
        <dbReference type="ARBA" id="ARBA00023163"/>
    </source>
</evidence>
<protein>
    <recommendedName>
        <fullName evidence="1">Transcription initiation factor IIB</fullName>
    </recommendedName>
    <alternativeName>
        <fullName evidence="5">General transcription factor TFIIB</fullName>
    </alternativeName>
</protein>
<keyword evidence="4" id="KW-0804">Transcription</keyword>
<evidence type="ECO:0000256" key="2">
    <source>
        <dbReference type="ARBA" id="ARBA00022737"/>
    </source>
</evidence>
<keyword evidence="3" id="KW-0805">Transcription regulation</keyword>
<dbReference type="InterPro" id="IPR023486">
    <property type="entry name" value="TFIIB_CS"/>
</dbReference>
<dbReference type="Pfam" id="PF00382">
    <property type="entry name" value="TFIIB"/>
    <property type="match status" value="2"/>
</dbReference>
<dbReference type="CDD" id="cd20551">
    <property type="entry name" value="CYCLIN_TFIIB_rpt1"/>
    <property type="match status" value="1"/>
</dbReference>
<dbReference type="GO" id="GO:0005634">
    <property type="term" value="C:nucleus"/>
    <property type="evidence" value="ECO:0007669"/>
    <property type="project" value="TreeGrafter"/>
</dbReference>
<evidence type="ECO:0000256" key="5">
    <source>
        <dbReference type="ARBA" id="ARBA00031706"/>
    </source>
</evidence>
<feature type="domain" description="Cyclin-like" evidence="6">
    <location>
        <begin position="126"/>
        <end position="207"/>
    </location>
</feature>
<dbReference type="InterPro" id="IPR013150">
    <property type="entry name" value="TFIIB_cyclin"/>
</dbReference>
<evidence type="ECO:0000313" key="7">
    <source>
        <dbReference type="EMBL" id="CAG7722057.1"/>
    </source>
</evidence>
<dbReference type="AlphaFoldDB" id="A0A8J2NX67"/>
<proteinExistence type="predicted"/>
<dbReference type="GO" id="GO:0006367">
    <property type="term" value="P:transcription initiation at RNA polymerase II promoter"/>
    <property type="evidence" value="ECO:0007669"/>
    <property type="project" value="TreeGrafter"/>
</dbReference>
<dbReference type="GO" id="GO:0097550">
    <property type="term" value="C:transcription preinitiation complex"/>
    <property type="evidence" value="ECO:0007669"/>
    <property type="project" value="TreeGrafter"/>
</dbReference>
<comment type="caution">
    <text evidence="7">The sequence shown here is derived from an EMBL/GenBank/DDBJ whole genome shotgun (WGS) entry which is preliminary data.</text>
</comment>
<dbReference type="GO" id="GO:0016251">
    <property type="term" value="F:RNA polymerase II general transcription initiation factor activity"/>
    <property type="evidence" value="ECO:0007669"/>
    <property type="project" value="TreeGrafter"/>
</dbReference>
<dbReference type="InterPro" id="IPR013763">
    <property type="entry name" value="Cyclin-like_dom"/>
</dbReference>
<dbReference type="InterPro" id="IPR000812">
    <property type="entry name" value="TFIIB"/>
</dbReference>
<evidence type="ECO:0000313" key="8">
    <source>
        <dbReference type="Proteomes" id="UP000708208"/>
    </source>
</evidence>
<dbReference type="PANTHER" id="PTHR11618">
    <property type="entry name" value="TRANSCRIPTION INITIATION FACTOR IIB-RELATED"/>
    <property type="match status" value="1"/>
</dbReference>
<reference evidence="7" key="1">
    <citation type="submission" date="2021-06" db="EMBL/GenBank/DDBJ databases">
        <authorList>
            <person name="Hodson N. C."/>
            <person name="Mongue J. A."/>
            <person name="Jaron S. K."/>
        </authorList>
    </citation>
    <scope>NUCLEOTIDE SEQUENCE</scope>
</reference>
<evidence type="ECO:0000256" key="3">
    <source>
        <dbReference type="ARBA" id="ARBA00023015"/>
    </source>
</evidence>
<accession>A0A8J2NX67</accession>
<dbReference type="OrthoDB" id="25790at2759"/>
<sequence length="285" mass="31728">NPSFPRLQSFRVQGAAFKHISSGSFEGELRCPVVISTSYMKRIPFTVLCTITILKAIDVGSDCQTVSIGRVHGDDSRLGEAENPLSTGSDLSTTIAQDSTTGLLLDKVPKKRSSASVDRVLVNAFNRVSTIADRVHLSKNVVDMAKQIFTDLHGKQMLKPRSKEAIVTASLYWACRQENNPRTFNEICEATQESKKEIRRCCKLILNVLNIGINPITVEDFMPRFCTSLELPPEIQNAATEIARNAINMHLVLGRSPISVAAAAIYMASKVWLHLYSFSCIRWRW</sequence>
<feature type="domain" description="Cyclin-like" evidence="6">
    <location>
        <begin position="220"/>
        <end position="282"/>
    </location>
</feature>
<evidence type="ECO:0000256" key="1">
    <source>
        <dbReference type="ARBA" id="ARBA00013932"/>
    </source>
</evidence>
<dbReference type="Proteomes" id="UP000708208">
    <property type="component" value="Unassembled WGS sequence"/>
</dbReference>
<dbReference type="GO" id="GO:0017025">
    <property type="term" value="F:TBP-class protein binding"/>
    <property type="evidence" value="ECO:0007669"/>
    <property type="project" value="InterPro"/>
</dbReference>
<dbReference type="PROSITE" id="PS00782">
    <property type="entry name" value="TFIIB"/>
    <property type="match status" value="1"/>
</dbReference>
<feature type="non-terminal residue" evidence="7">
    <location>
        <position position="1"/>
    </location>
</feature>
<name>A0A8J2NX67_9HEXA</name>